<organism evidence="3 4">
    <name type="scientific">Cupriavidus malaysiensis</name>
    <dbReference type="NCBI Taxonomy" id="367825"/>
    <lineage>
        <taxon>Bacteria</taxon>
        <taxon>Pseudomonadati</taxon>
        <taxon>Pseudomonadota</taxon>
        <taxon>Betaproteobacteria</taxon>
        <taxon>Burkholderiales</taxon>
        <taxon>Burkholderiaceae</taxon>
        <taxon>Cupriavidus</taxon>
    </lineage>
</organism>
<feature type="region of interest" description="Disordered" evidence="1">
    <location>
        <begin position="1"/>
        <end position="29"/>
    </location>
</feature>
<dbReference type="EMBL" id="CP017755">
    <property type="protein sequence ID" value="AOZ09247.1"/>
    <property type="molecule type" value="Genomic_DNA"/>
</dbReference>
<gene>
    <name evidence="3" type="ORF">BKK80_25925</name>
</gene>
<evidence type="ECO:0000256" key="2">
    <source>
        <dbReference type="SAM" id="Phobius"/>
    </source>
</evidence>
<evidence type="ECO:0000313" key="3">
    <source>
        <dbReference type="EMBL" id="AOZ09247.1"/>
    </source>
</evidence>
<name>A0ABM6FC10_9BURK</name>
<dbReference type="Proteomes" id="UP000177515">
    <property type="component" value="Chromosome 2"/>
</dbReference>
<feature type="transmembrane region" description="Helical" evidence="2">
    <location>
        <begin position="38"/>
        <end position="60"/>
    </location>
</feature>
<reference evidence="3 4" key="1">
    <citation type="submission" date="2016-10" db="EMBL/GenBank/DDBJ databases">
        <title>Complete genome sequences of three Cupriavidus strains isolated from various Malaysian environments.</title>
        <authorList>
            <person name="Abdullah A.A.-A."/>
            <person name="Shafie N.A.H."/>
            <person name="Lau N.S."/>
        </authorList>
    </citation>
    <scope>NUCLEOTIDE SEQUENCE [LARGE SCALE GENOMIC DNA]</scope>
    <source>
        <strain evidence="3 4">USMAA1020</strain>
    </source>
</reference>
<keyword evidence="2" id="KW-1133">Transmembrane helix</keyword>
<protein>
    <submittedName>
        <fullName evidence="3">Uncharacterized protein</fullName>
    </submittedName>
</protein>
<sequence length="100" mass="10043">MPAELTRQHDISHAARPGAVRSPDGRAAPPASLRTQALLALAALSSLLGVAALFALHAGLGAVLAEWRRCGSSLALIALGALAAGPLLAACLDERDGDEG</sequence>
<feature type="transmembrane region" description="Helical" evidence="2">
    <location>
        <begin position="72"/>
        <end position="92"/>
    </location>
</feature>
<keyword evidence="2" id="KW-0812">Transmembrane</keyword>
<dbReference type="RefSeq" id="WP_071020738.1">
    <property type="nucleotide sequence ID" value="NZ_CP017755.1"/>
</dbReference>
<feature type="compositionally biased region" description="Basic and acidic residues" evidence="1">
    <location>
        <begin position="1"/>
        <end position="13"/>
    </location>
</feature>
<accession>A0ABM6FC10</accession>
<evidence type="ECO:0000313" key="4">
    <source>
        <dbReference type="Proteomes" id="UP000177515"/>
    </source>
</evidence>
<keyword evidence="4" id="KW-1185">Reference proteome</keyword>
<keyword evidence="2" id="KW-0472">Membrane</keyword>
<proteinExistence type="predicted"/>
<evidence type="ECO:0000256" key="1">
    <source>
        <dbReference type="SAM" id="MobiDB-lite"/>
    </source>
</evidence>